<evidence type="ECO:0000259" key="2">
    <source>
        <dbReference type="PROSITE" id="PS50304"/>
    </source>
</evidence>
<name>A0A7R9GBL8_9CRUS</name>
<accession>A0A7R9GBL8</accession>
<dbReference type="Gene3D" id="2.30.30.140">
    <property type="match status" value="1"/>
</dbReference>
<gene>
    <name evidence="3" type="ORF">NMOB1V02_LOCUS2785</name>
</gene>
<evidence type="ECO:0000256" key="1">
    <source>
        <dbReference type="SAM" id="MobiDB-lite"/>
    </source>
</evidence>
<dbReference type="AlphaFoldDB" id="A0A7R9GBL8"/>
<feature type="compositionally biased region" description="Basic and acidic residues" evidence="1">
    <location>
        <begin position="1"/>
        <end position="12"/>
    </location>
</feature>
<feature type="compositionally biased region" description="Pro residues" evidence="1">
    <location>
        <begin position="267"/>
        <end position="277"/>
    </location>
</feature>
<feature type="compositionally biased region" description="Polar residues" evidence="1">
    <location>
        <begin position="15"/>
        <end position="32"/>
    </location>
</feature>
<sequence length="417" mass="44849">MKLRSDQKDGKDCSSPGSDGSQNRPRGPPQSQDARRAGRGIVNPPSGGQMTWGGPARFTGPPGMPQQHTYQGNTRVQQQQQQQQPHPGPPQPQQNPSHQQHETFQNKEKMDQSGRGSIKKLMDAPRPNSNETPRVGAGTPGAQISGPMGQPPMQQVPVMQMGPQGYPVVGGFRGNGPPPVVSSPGLPQGPGLMHPGNAALQVNQLQQQFQQLGLVQRPDEQQAVVNQQVYGVHLMQQQRLLQAQHQSQQQHSQQQPQLQQPKMSAMAPPPGFGPPGLPSYYQAYAAQHAQAQAQQAPPFPMPHPSLVQQQQLQAIINATLSAAAAGVPGPEATLRATLKPGLAVYAKYWEDNKFYRAHIVQMTERGCQVHFTDYGNVEDVALSDIALANADPFAAMLAAAAATAQSPPPASAPSYFY</sequence>
<dbReference type="Pfam" id="PF00567">
    <property type="entry name" value="TUDOR"/>
    <property type="match status" value="1"/>
</dbReference>
<keyword evidence="4" id="KW-1185">Reference proteome</keyword>
<evidence type="ECO:0000313" key="3">
    <source>
        <dbReference type="EMBL" id="CAD7274975.1"/>
    </source>
</evidence>
<dbReference type="InterPro" id="IPR002999">
    <property type="entry name" value="Tudor"/>
</dbReference>
<dbReference type="Proteomes" id="UP000678499">
    <property type="component" value="Unassembled WGS sequence"/>
</dbReference>
<feature type="compositionally biased region" description="Low complexity" evidence="1">
    <location>
        <begin position="241"/>
        <end position="261"/>
    </location>
</feature>
<feature type="compositionally biased region" description="Basic and acidic residues" evidence="1">
    <location>
        <begin position="99"/>
        <end position="112"/>
    </location>
</feature>
<dbReference type="SMART" id="SM00333">
    <property type="entry name" value="TUDOR"/>
    <property type="match status" value="1"/>
</dbReference>
<evidence type="ECO:0000313" key="4">
    <source>
        <dbReference type="Proteomes" id="UP000678499"/>
    </source>
</evidence>
<feature type="region of interest" description="Disordered" evidence="1">
    <location>
        <begin position="241"/>
        <end position="279"/>
    </location>
</feature>
<reference evidence="3" key="1">
    <citation type="submission" date="2020-11" db="EMBL/GenBank/DDBJ databases">
        <authorList>
            <person name="Tran Van P."/>
        </authorList>
    </citation>
    <scope>NUCLEOTIDE SEQUENCE</scope>
</reference>
<feature type="domain" description="Tudor" evidence="2">
    <location>
        <begin position="337"/>
        <end position="395"/>
    </location>
</feature>
<dbReference type="OrthoDB" id="5800423at2759"/>
<dbReference type="EMBL" id="OA882372">
    <property type="protein sequence ID" value="CAD7274975.1"/>
    <property type="molecule type" value="Genomic_DNA"/>
</dbReference>
<dbReference type="SUPFAM" id="SSF63748">
    <property type="entry name" value="Tudor/PWWP/MBT"/>
    <property type="match status" value="1"/>
</dbReference>
<dbReference type="PROSITE" id="PS50304">
    <property type="entry name" value="TUDOR"/>
    <property type="match status" value="1"/>
</dbReference>
<feature type="compositionally biased region" description="Polar residues" evidence="1">
    <location>
        <begin position="66"/>
        <end position="76"/>
    </location>
</feature>
<protein>
    <recommendedName>
        <fullName evidence="2">Tudor domain-containing protein</fullName>
    </recommendedName>
</protein>
<feature type="region of interest" description="Disordered" evidence="1">
    <location>
        <begin position="1"/>
        <end position="147"/>
    </location>
</feature>
<proteinExistence type="predicted"/>
<organism evidence="3">
    <name type="scientific">Notodromas monacha</name>
    <dbReference type="NCBI Taxonomy" id="399045"/>
    <lineage>
        <taxon>Eukaryota</taxon>
        <taxon>Metazoa</taxon>
        <taxon>Ecdysozoa</taxon>
        <taxon>Arthropoda</taxon>
        <taxon>Crustacea</taxon>
        <taxon>Oligostraca</taxon>
        <taxon>Ostracoda</taxon>
        <taxon>Podocopa</taxon>
        <taxon>Podocopida</taxon>
        <taxon>Cypridocopina</taxon>
        <taxon>Cypridoidea</taxon>
        <taxon>Cyprididae</taxon>
        <taxon>Notodromas</taxon>
    </lineage>
</organism>
<dbReference type="EMBL" id="CAJPEX010000335">
    <property type="protein sequence ID" value="CAG0915127.1"/>
    <property type="molecule type" value="Genomic_DNA"/>
</dbReference>